<evidence type="ECO:0000256" key="2">
    <source>
        <dbReference type="ARBA" id="ARBA00022603"/>
    </source>
</evidence>
<evidence type="ECO:0000256" key="5">
    <source>
        <dbReference type="ARBA" id="ARBA00022747"/>
    </source>
</evidence>
<dbReference type="InterPro" id="IPR050390">
    <property type="entry name" value="C5-Methyltransferase"/>
</dbReference>
<comment type="caution">
    <text evidence="7">The sequence shown here is derived from an EMBL/GenBank/DDBJ whole genome shotgun (WGS) entry which is preliminary data.</text>
</comment>
<keyword evidence="2 6" id="KW-0489">Methyltransferase</keyword>
<dbReference type="InterPro" id="IPR001525">
    <property type="entry name" value="C5_MeTfrase"/>
</dbReference>
<evidence type="ECO:0000256" key="6">
    <source>
        <dbReference type="PROSITE-ProRule" id="PRU01016"/>
    </source>
</evidence>
<dbReference type="Gene3D" id="3.90.120.10">
    <property type="entry name" value="DNA Methylase, subunit A, domain 2"/>
    <property type="match status" value="1"/>
</dbReference>
<dbReference type="HOGENOM" id="CLU_014695_0_0_9"/>
<evidence type="ECO:0000313" key="8">
    <source>
        <dbReference type="Proteomes" id="UP000016721"/>
    </source>
</evidence>
<keyword evidence="8" id="KW-1185">Reference proteome</keyword>
<dbReference type="Gene3D" id="3.40.50.150">
    <property type="entry name" value="Vaccinia Virus protein VP39"/>
    <property type="match status" value="1"/>
</dbReference>
<protein>
    <recommendedName>
        <fullName evidence="1">DNA (cytosine-5-)-methyltransferase</fullName>
        <ecNumber evidence="1">2.1.1.37</ecNumber>
    </recommendedName>
</protein>
<dbReference type="PRINTS" id="PR00105">
    <property type="entry name" value="C5METTRFRASE"/>
</dbReference>
<reference evidence="7 8" key="1">
    <citation type="journal article" date="2013" name="Genome Announc.">
        <title>Draft Genome Sequence of the Hydrogen- and Ethanol-Producing Bacterium Clostridium intestinale Strain URNW.</title>
        <authorList>
            <person name="Lal S."/>
            <person name="Ramachandran U."/>
            <person name="Zhang X."/>
            <person name="Sparling R."/>
            <person name="Levin D.B."/>
        </authorList>
    </citation>
    <scope>NUCLEOTIDE SEQUENCE [LARGE SCALE GENOMIC DNA]</scope>
    <source>
        <strain evidence="7 8">URNW</strain>
    </source>
</reference>
<accession>U2PYW7</accession>
<dbReference type="PROSITE" id="PS51679">
    <property type="entry name" value="SAM_MT_C5"/>
    <property type="match status" value="1"/>
</dbReference>
<dbReference type="SUPFAM" id="SSF53335">
    <property type="entry name" value="S-adenosyl-L-methionine-dependent methyltransferases"/>
    <property type="match status" value="1"/>
</dbReference>
<evidence type="ECO:0000256" key="3">
    <source>
        <dbReference type="ARBA" id="ARBA00022679"/>
    </source>
</evidence>
<dbReference type="PANTHER" id="PTHR10629">
    <property type="entry name" value="CYTOSINE-SPECIFIC METHYLTRANSFERASE"/>
    <property type="match status" value="1"/>
</dbReference>
<keyword evidence="4 6" id="KW-0949">S-adenosyl-L-methionine</keyword>
<dbReference type="AlphaFoldDB" id="U2PYW7"/>
<dbReference type="PANTHER" id="PTHR10629:SF52">
    <property type="entry name" value="DNA (CYTOSINE-5)-METHYLTRANSFERASE 1"/>
    <property type="match status" value="1"/>
</dbReference>
<proteinExistence type="inferred from homology"/>
<dbReference type="RefSeq" id="WP_021801048.1">
    <property type="nucleotide sequence ID" value="NZ_KI273145.1"/>
</dbReference>
<sequence length="505" mass="56326">MEIIVDSFAGGGGASTGIELAIGRSVDIAINHDPDAIAMHKANHPTSKHYCESVWEVNPKEAVGDNKVALAWFSPDCKHFSKAKGGKPVEKKIRGLAWIVLKWAGKVRPRVIILENVEEFQTWGPLKKGRPVKSKKGETFKKWKEQLESLGYVVDHRELKACDYGAPTIRKRFFLIARCDGKKIKWPEPTHGNPNSLEVVAGLLKPWKTAADIIDWSIPCKSIFERSKPLAENTLKRIAKGLEKFVFNNPEPFIMSLGQTGFTQDRSRSIHDPLNTIVSKAEACLITPTLIQYHTETTKNGVRGQRIDEPLMTLDSSPRYGLVSAFISKSYAGESRSVASGMSDGIHTITARPCHSLVEIKLDKECNNHYEEVEDYLKKYYGKPVFGDKATQSFLTKYYGNDVGQDVNKPLGTVTSKDKFGLITIKEVDYQIVDIGLRMLEPHELFAAQGFPEDYIIDHDYTGKMYPKTKQVARCGNAVPPPFAKALVEANLPELCDSSKSEKVS</sequence>
<dbReference type="OrthoDB" id="9813719at2"/>
<dbReference type="Pfam" id="PF00145">
    <property type="entry name" value="DNA_methylase"/>
    <property type="match status" value="2"/>
</dbReference>
<dbReference type="EC" id="2.1.1.37" evidence="1"/>
<dbReference type="Proteomes" id="UP000016721">
    <property type="component" value="Unassembled WGS sequence"/>
</dbReference>
<dbReference type="GO" id="GO:0032259">
    <property type="term" value="P:methylation"/>
    <property type="evidence" value="ECO:0007669"/>
    <property type="project" value="UniProtKB-KW"/>
</dbReference>
<dbReference type="EMBL" id="APJA01000009">
    <property type="protein sequence ID" value="ERK31685.1"/>
    <property type="molecule type" value="Genomic_DNA"/>
</dbReference>
<dbReference type="PATRIC" id="fig|1294142.3.peg.1015"/>
<dbReference type="eggNOG" id="COG0270">
    <property type="taxonomic scope" value="Bacteria"/>
</dbReference>
<dbReference type="InterPro" id="IPR029063">
    <property type="entry name" value="SAM-dependent_MTases_sf"/>
</dbReference>
<feature type="active site" evidence="6">
    <location>
        <position position="77"/>
    </location>
</feature>
<dbReference type="STRING" id="1294142.CINTURNW_1015"/>
<keyword evidence="3 6" id="KW-0808">Transferase</keyword>
<name>U2PYW7_9CLOT</name>
<evidence type="ECO:0000256" key="4">
    <source>
        <dbReference type="ARBA" id="ARBA00022691"/>
    </source>
</evidence>
<dbReference type="GO" id="GO:0003677">
    <property type="term" value="F:DNA binding"/>
    <property type="evidence" value="ECO:0007669"/>
    <property type="project" value="TreeGrafter"/>
</dbReference>
<comment type="similarity">
    <text evidence="6">Belongs to the class I-like SAM-binding methyltransferase superfamily. C5-methyltransferase family.</text>
</comment>
<dbReference type="GO" id="GO:0009307">
    <property type="term" value="P:DNA restriction-modification system"/>
    <property type="evidence" value="ECO:0007669"/>
    <property type="project" value="UniProtKB-KW"/>
</dbReference>
<gene>
    <name evidence="7" type="ORF">CINTURNW_1015</name>
</gene>
<keyword evidence="5" id="KW-0680">Restriction system</keyword>
<dbReference type="GO" id="GO:0044027">
    <property type="term" value="P:negative regulation of gene expression via chromosomal CpG island methylation"/>
    <property type="evidence" value="ECO:0007669"/>
    <property type="project" value="TreeGrafter"/>
</dbReference>
<dbReference type="REBASE" id="72899">
    <property type="entry name" value="M.CinURNWORF1015P"/>
</dbReference>
<evidence type="ECO:0000256" key="1">
    <source>
        <dbReference type="ARBA" id="ARBA00011975"/>
    </source>
</evidence>
<dbReference type="GO" id="GO:0003886">
    <property type="term" value="F:DNA (cytosine-5-)-methyltransferase activity"/>
    <property type="evidence" value="ECO:0007669"/>
    <property type="project" value="UniProtKB-EC"/>
</dbReference>
<organism evidence="7 8">
    <name type="scientific">Clostridium intestinale URNW</name>
    <dbReference type="NCBI Taxonomy" id="1294142"/>
    <lineage>
        <taxon>Bacteria</taxon>
        <taxon>Bacillati</taxon>
        <taxon>Bacillota</taxon>
        <taxon>Clostridia</taxon>
        <taxon>Eubacteriales</taxon>
        <taxon>Clostridiaceae</taxon>
        <taxon>Clostridium</taxon>
    </lineage>
</organism>
<evidence type="ECO:0000313" key="7">
    <source>
        <dbReference type="EMBL" id="ERK31685.1"/>
    </source>
</evidence>